<dbReference type="SUPFAM" id="SSF88659">
    <property type="entry name" value="Sigma3 and sigma4 domains of RNA polymerase sigma factors"/>
    <property type="match status" value="1"/>
</dbReference>
<keyword evidence="4" id="KW-0804">Transcription</keyword>
<dbReference type="GO" id="GO:0003677">
    <property type="term" value="F:DNA binding"/>
    <property type="evidence" value="ECO:0007669"/>
    <property type="project" value="UniProtKB-KW"/>
</dbReference>
<dbReference type="InterPro" id="IPR036388">
    <property type="entry name" value="WH-like_DNA-bd_sf"/>
</dbReference>
<dbReference type="PANTHER" id="PTHR43133">
    <property type="entry name" value="RNA POLYMERASE ECF-TYPE SIGMA FACTO"/>
    <property type="match status" value="1"/>
</dbReference>
<evidence type="ECO:0000256" key="1">
    <source>
        <dbReference type="ARBA" id="ARBA00023015"/>
    </source>
</evidence>
<feature type="domain" description="RNA polymerase sigma factor 70 region 4 type 2" evidence="5">
    <location>
        <begin position="120"/>
        <end position="172"/>
    </location>
</feature>
<evidence type="ECO:0000256" key="3">
    <source>
        <dbReference type="ARBA" id="ARBA00023125"/>
    </source>
</evidence>
<gene>
    <name evidence="6" type="ORF">LMG3431_01273</name>
</gene>
<dbReference type="InterPro" id="IPR013324">
    <property type="entry name" value="RNA_pol_sigma_r3/r4-like"/>
</dbReference>
<protein>
    <recommendedName>
        <fullName evidence="5">RNA polymerase sigma factor 70 region 4 type 2 domain-containing protein</fullName>
    </recommendedName>
</protein>
<dbReference type="InterPro" id="IPR013249">
    <property type="entry name" value="RNA_pol_sigma70_r4_t2"/>
</dbReference>
<evidence type="ECO:0000313" key="7">
    <source>
        <dbReference type="Proteomes" id="UP000494108"/>
    </source>
</evidence>
<evidence type="ECO:0000256" key="2">
    <source>
        <dbReference type="ARBA" id="ARBA00023082"/>
    </source>
</evidence>
<dbReference type="GO" id="GO:0016987">
    <property type="term" value="F:sigma factor activity"/>
    <property type="evidence" value="ECO:0007669"/>
    <property type="project" value="UniProtKB-KW"/>
</dbReference>
<dbReference type="AlphaFoldDB" id="A0A6S6YQ53"/>
<name>A0A6S6YQ53_9BURK</name>
<proteinExistence type="predicted"/>
<dbReference type="NCBIfam" id="TIGR02937">
    <property type="entry name" value="sigma70-ECF"/>
    <property type="match status" value="1"/>
</dbReference>
<dbReference type="PANTHER" id="PTHR43133:SF8">
    <property type="entry name" value="RNA POLYMERASE SIGMA FACTOR HI_1459-RELATED"/>
    <property type="match status" value="1"/>
</dbReference>
<dbReference type="Pfam" id="PF08281">
    <property type="entry name" value="Sigma70_r4_2"/>
    <property type="match status" value="1"/>
</dbReference>
<sequence length="182" mass="21014">MHIRINNHLILSKRFFMSHPPKARKDWLAHYAEMIGKWRGRGREDGEDAMHDTVVGMLEGDVAAIYDPRAYLSRGTSNRLVSWHRHVNTLDITSLDDMAGAEHPATPPADNGVRFQQLADELTRALEDLPPKCRQVYLRCRLEGWTHTEIAQEMGLSRSMVEKYMTRSVRHINDRLQHHAPL</sequence>
<dbReference type="Gene3D" id="1.10.10.10">
    <property type="entry name" value="Winged helix-like DNA-binding domain superfamily/Winged helix DNA-binding domain"/>
    <property type="match status" value="1"/>
</dbReference>
<keyword evidence="2" id="KW-0731">Sigma factor</keyword>
<accession>A0A6S6YQ53</accession>
<evidence type="ECO:0000256" key="4">
    <source>
        <dbReference type="ARBA" id="ARBA00023163"/>
    </source>
</evidence>
<dbReference type="InterPro" id="IPR014284">
    <property type="entry name" value="RNA_pol_sigma-70_dom"/>
</dbReference>
<dbReference type="EMBL" id="CADIJX010000001">
    <property type="protein sequence ID" value="CAB3631216.1"/>
    <property type="molecule type" value="Genomic_DNA"/>
</dbReference>
<dbReference type="GO" id="GO:0006352">
    <property type="term" value="P:DNA-templated transcription initiation"/>
    <property type="evidence" value="ECO:0007669"/>
    <property type="project" value="InterPro"/>
</dbReference>
<keyword evidence="3" id="KW-0238">DNA-binding</keyword>
<dbReference type="InterPro" id="IPR039425">
    <property type="entry name" value="RNA_pol_sigma-70-like"/>
</dbReference>
<keyword evidence="1" id="KW-0805">Transcription regulation</keyword>
<dbReference type="Proteomes" id="UP000494108">
    <property type="component" value="Unassembled WGS sequence"/>
</dbReference>
<reference evidence="6 7" key="1">
    <citation type="submission" date="2020-04" db="EMBL/GenBank/DDBJ databases">
        <authorList>
            <person name="De Canck E."/>
        </authorList>
    </citation>
    <scope>NUCLEOTIDE SEQUENCE [LARGE SCALE GENOMIC DNA]</scope>
    <source>
        <strain evidence="6 7">LMG 3431</strain>
    </source>
</reference>
<keyword evidence="7" id="KW-1185">Reference proteome</keyword>
<evidence type="ECO:0000259" key="5">
    <source>
        <dbReference type="Pfam" id="PF08281"/>
    </source>
</evidence>
<evidence type="ECO:0000313" key="6">
    <source>
        <dbReference type="EMBL" id="CAB3631216.1"/>
    </source>
</evidence>
<dbReference type="CDD" id="cd06171">
    <property type="entry name" value="Sigma70_r4"/>
    <property type="match status" value="1"/>
</dbReference>
<organism evidence="6 7">
    <name type="scientific">Achromobacter pestifer</name>
    <dbReference type="NCBI Taxonomy" id="1353889"/>
    <lineage>
        <taxon>Bacteria</taxon>
        <taxon>Pseudomonadati</taxon>
        <taxon>Pseudomonadota</taxon>
        <taxon>Betaproteobacteria</taxon>
        <taxon>Burkholderiales</taxon>
        <taxon>Alcaligenaceae</taxon>
        <taxon>Achromobacter</taxon>
    </lineage>
</organism>